<name>A0AAD8KTK3_TARER</name>
<dbReference type="AlphaFoldDB" id="A0AAD8KTK3"/>
<protein>
    <submittedName>
        <fullName evidence="1">Uncharacterized protein</fullName>
    </submittedName>
</protein>
<organism evidence="1 2">
    <name type="scientific">Tagetes erecta</name>
    <name type="common">African marigold</name>
    <dbReference type="NCBI Taxonomy" id="13708"/>
    <lineage>
        <taxon>Eukaryota</taxon>
        <taxon>Viridiplantae</taxon>
        <taxon>Streptophyta</taxon>
        <taxon>Embryophyta</taxon>
        <taxon>Tracheophyta</taxon>
        <taxon>Spermatophyta</taxon>
        <taxon>Magnoliopsida</taxon>
        <taxon>eudicotyledons</taxon>
        <taxon>Gunneridae</taxon>
        <taxon>Pentapetalae</taxon>
        <taxon>asterids</taxon>
        <taxon>campanulids</taxon>
        <taxon>Asterales</taxon>
        <taxon>Asteraceae</taxon>
        <taxon>Asteroideae</taxon>
        <taxon>Heliantheae alliance</taxon>
        <taxon>Tageteae</taxon>
        <taxon>Tagetes</taxon>
    </lineage>
</organism>
<keyword evidence="2" id="KW-1185">Reference proteome</keyword>
<accession>A0AAD8KTK3</accession>
<comment type="caution">
    <text evidence="1">The sequence shown here is derived from an EMBL/GenBank/DDBJ whole genome shotgun (WGS) entry which is preliminary data.</text>
</comment>
<sequence>MCETVDVTLICSIYMLRWLRGIGLACSMSDLLENVLKIYAYGLRGRVWSKFDRVELELAPVVPGPVPLSWRNRNPCLLDGSGRVGSNSETGWEKWHHGGDGVGENEVTIISYIYGGLLLSQATTCC</sequence>
<proteinExistence type="predicted"/>
<reference evidence="1" key="1">
    <citation type="journal article" date="2023" name="bioRxiv">
        <title>Improved chromosome-level genome assembly for marigold (Tagetes erecta).</title>
        <authorList>
            <person name="Jiang F."/>
            <person name="Yuan L."/>
            <person name="Wang S."/>
            <person name="Wang H."/>
            <person name="Xu D."/>
            <person name="Wang A."/>
            <person name="Fan W."/>
        </authorList>
    </citation>
    <scope>NUCLEOTIDE SEQUENCE</scope>
    <source>
        <strain evidence="1">WSJ</strain>
        <tissue evidence="1">Leaf</tissue>
    </source>
</reference>
<dbReference type="EMBL" id="JAUHHV010000005">
    <property type="protein sequence ID" value="KAK1425500.1"/>
    <property type="molecule type" value="Genomic_DNA"/>
</dbReference>
<evidence type="ECO:0000313" key="2">
    <source>
        <dbReference type="Proteomes" id="UP001229421"/>
    </source>
</evidence>
<dbReference type="Proteomes" id="UP001229421">
    <property type="component" value="Unassembled WGS sequence"/>
</dbReference>
<evidence type="ECO:0000313" key="1">
    <source>
        <dbReference type="EMBL" id="KAK1425500.1"/>
    </source>
</evidence>
<gene>
    <name evidence="1" type="ORF">QVD17_20852</name>
</gene>